<proteinExistence type="predicted"/>
<dbReference type="AlphaFoldDB" id="A0A1E5L2F4"/>
<evidence type="ECO:0000256" key="1">
    <source>
        <dbReference type="SAM" id="Coils"/>
    </source>
</evidence>
<dbReference type="Proteomes" id="UP000095255">
    <property type="component" value="Unassembled WGS sequence"/>
</dbReference>
<dbReference type="RefSeq" id="WP_069703267.1">
    <property type="nucleotide sequence ID" value="NZ_MJAT01000039.1"/>
</dbReference>
<keyword evidence="3" id="KW-1185">Reference proteome</keyword>
<keyword evidence="1" id="KW-0175">Coiled coil</keyword>
<reference evidence="2 3" key="1">
    <citation type="submission" date="2016-09" db="EMBL/GenBank/DDBJ databases">
        <title>Desulfuribacillus arsenicus sp. nov., an obligately anaerobic, dissimilatory arsenic- and antimonate-reducing bacterium isolated from anoxic sediments.</title>
        <authorList>
            <person name="Abin C.A."/>
            <person name="Hollibaugh J.T."/>
        </authorList>
    </citation>
    <scope>NUCLEOTIDE SEQUENCE [LARGE SCALE GENOMIC DNA]</scope>
    <source>
        <strain evidence="2 3">MLFW-2</strain>
    </source>
</reference>
<evidence type="ECO:0000313" key="2">
    <source>
        <dbReference type="EMBL" id="OEH84284.1"/>
    </source>
</evidence>
<comment type="caution">
    <text evidence="2">The sequence shown here is derived from an EMBL/GenBank/DDBJ whole genome shotgun (WGS) entry which is preliminary data.</text>
</comment>
<feature type="coiled-coil region" evidence="1">
    <location>
        <begin position="199"/>
        <end position="226"/>
    </location>
</feature>
<dbReference type="OrthoDB" id="2735730at2"/>
<accession>A0A1E5L2F4</accession>
<gene>
    <name evidence="2" type="ORF">BHU72_10745</name>
</gene>
<dbReference type="EMBL" id="MJAT01000039">
    <property type="protein sequence ID" value="OEH84284.1"/>
    <property type="molecule type" value="Genomic_DNA"/>
</dbReference>
<name>A0A1E5L2F4_9FIRM</name>
<organism evidence="2 3">
    <name type="scientific">Desulfuribacillus stibiiarsenatis</name>
    <dbReference type="NCBI Taxonomy" id="1390249"/>
    <lineage>
        <taxon>Bacteria</taxon>
        <taxon>Bacillati</taxon>
        <taxon>Bacillota</taxon>
        <taxon>Desulfuribacillia</taxon>
        <taxon>Desulfuribacillales</taxon>
        <taxon>Desulfuribacillaceae</taxon>
        <taxon>Desulfuribacillus</taxon>
    </lineage>
</organism>
<sequence>MKRIVMSIVLAIVIIFTVTTLVFAKVNDLDLAKTIVSILRYDFKIVKVVPDNISTKEMTISNDGLRNFEPIEVSGGWLYDLANGGNLEVIIGSLEFDDGELKERYIDIKGENGEVRLLHNSSSFIDGYNKTLFWSFKQQEGASIVKGSIGEVKSVVLFESVDGSCYLYGYLEGNDTDFRSINFPQKNFYFAEATKADLRSSIEKQIKELETQLNISENEKKYLENKLNIIKTLYDIDEKVDAKIDFIKNNLKIGLLPADVENLLENNFTIVYAALDGQEMWRYDIFTIEDYVLENEYQTDSVDLDGILEGEISIQLFVGFDNDKKVSRYIIYYLKDKRVIEYRVFSNGSFHESVIR</sequence>
<protein>
    <submittedName>
        <fullName evidence="2">Uncharacterized protein</fullName>
    </submittedName>
</protein>
<evidence type="ECO:0000313" key="3">
    <source>
        <dbReference type="Proteomes" id="UP000095255"/>
    </source>
</evidence>